<dbReference type="Proteomes" id="UP000316621">
    <property type="component" value="Chromosome 6"/>
</dbReference>
<gene>
    <name evidence="1" type="ORF">C5167_011496</name>
</gene>
<sequence>MSDSIVTQQDCLKLQLEEFKQQQKRIGHLASQQDRCEQQQQEMIDCIARQDNRIEHQLGEFAQLRKMSDRIASQQERLDLRLEEFKQQTKRIDSQQNQKMIGGNARKHDSLARCQTHYQAMLMKDVQRAYPDQVNPICRKCGDSGNAVLLIYCTSAEHSYCLDKIWNLAHQMDGNYLKTRSRSV</sequence>
<dbReference type="AlphaFoldDB" id="A0A4Y7K796"/>
<protein>
    <submittedName>
        <fullName evidence="1">Uncharacterized protein</fullName>
    </submittedName>
</protein>
<organism evidence="1 2">
    <name type="scientific">Papaver somniferum</name>
    <name type="common">Opium poppy</name>
    <dbReference type="NCBI Taxonomy" id="3469"/>
    <lineage>
        <taxon>Eukaryota</taxon>
        <taxon>Viridiplantae</taxon>
        <taxon>Streptophyta</taxon>
        <taxon>Embryophyta</taxon>
        <taxon>Tracheophyta</taxon>
        <taxon>Spermatophyta</taxon>
        <taxon>Magnoliopsida</taxon>
        <taxon>Ranunculales</taxon>
        <taxon>Papaveraceae</taxon>
        <taxon>Papaveroideae</taxon>
        <taxon>Papaver</taxon>
    </lineage>
</organism>
<reference evidence="1 2" key="1">
    <citation type="journal article" date="2018" name="Science">
        <title>The opium poppy genome and morphinan production.</title>
        <authorList>
            <person name="Guo L."/>
            <person name="Winzer T."/>
            <person name="Yang X."/>
            <person name="Li Y."/>
            <person name="Ning Z."/>
            <person name="He Z."/>
            <person name="Teodor R."/>
            <person name="Lu Y."/>
            <person name="Bowser T.A."/>
            <person name="Graham I.A."/>
            <person name="Ye K."/>
        </authorList>
    </citation>
    <scope>NUCLEOTIDE SEQUENCE [LARGE SCALE GENOMIC DNA]</scope>
    <source>
        <strain evidence="2">cv. HN1</strain>
        <tissue evidence="1">Leaves</tissue>
    </source>
</reference>
<proteinExistence type="predicted"/>
<evidence type="ECO:0000313" key="2">
    <source>
        <dbReference type="Proteomes" id="UP000316621"/>
    </source>
</evidence>
<accession>A0A4Y7K796</accession>
<dbReference type="Gramene" id="RZC67809">
    <property type="protein sequence ID" value="RZC67809"/>
    <property type="gene ID" value="C5167_011496"/>
</dbReference>
<keyword evidence="2" id="KW-1185">Reference proteome</keyword>
<name>A0A4Y7K796_PAPSO</name>
<evidence type="ECO:0000313" key="1">
    <source>
        <dbReference type="EMBL" id="RZC67809.1"/>
    </source>
</evidence>
<dbReference type="EMBL" id="CM010720">
    <property type="protein sequence ID" value="RZC67809.1"/>
    <property type="molecule type" value="Genomic_DNA"/>
</dbReference>